<keyword evidence="3 6" id="KW-0812">Transmembrane</keyword>
<feature type="transmembrane region" description="Helical" evidence="6">
    <location>
        <begin position="70"/>
        <end position="89"/>
    </location>
</feature>
<dbReference type="RefSeq" id="WP_096719179.1">
    <property type="nucleotide sequence ID" value="NZ_MTZV01000003.1"/>
</dbReference>
<keyword evidence="2" id="KW-1003">Cell membrane</keyword>
<protein>
    <submittedName>
        <fullName evidence="7">Lysine transporter LysE</fullName>
    </submittedName>
</protein>
<feature type="transmembrane region" description="Helical" evidence="6">
    <location>
        <begin position="37"/>
        <end position="64"/>
    </location>
</feature>
<dbReference type="OrthoDB" id="2974197at2"/>
<comment type="subcellular location">
    <subcellularLocation>
        <location evidence="1">Cell membrane</location>
        <topology evidence="1">Multi-pass membrane protein</topology>
    </subcellularLocation>
</comment>
<proteinExistence type="predicted"/>
<organism evidence="7 8">
    <name type="scientific">Paraburkholderia acidicola</name>
    <dbReference type="NCBI Taxonomy" id="1912599"/>
    <lineage>
        <taxon>Bacteria</taxon>
        <taxon>Pseudomonadati</taxon>
        <taxon>Pseudomonadota</taxon>
        <taxon>Betaproteobacteria</taxon>
        <taxon>Burkholderiales</taxon>
        <taxon>Burkholderiaceae</taxon>
        <taxon>Paraburkholderia</taxon>
    </lineage>
</organism>
<evidence type="ECO:0000256" key="5">
    <source>
        <dbReference type="ARBA" id="ARBA00023136"/>
    </source>
</evidence>
<gene>
    <name evidence="7" type="ORF">BWP39_09390</name>
</gene>
<sequence>MNPMTNGFLLSLSLCLDIGIVNIAMMTMAMQRGYWTGFWLGLGSCIGDLLYAILALGGMTALLHFAAVRWSMWLGGTVVLVVLAIKMIASAMKFRASQKQTGDLVNQGTYFQQLLKGMLLALSSPSAIVWFAAVGGALIAQSGVQGWEATGRFLAGFFGAGVLWTVAVCFVARQGGKVFGEKALVFCYFASAGLFAFFAYQVVSSGYRTLILGLPA</sequence>
<feature type="transmembrane region" description="Helical" evidence="6">
    <location>
        <begin position="6"/>
        <end position="25"/>
    </location>
</feature>
<dbReference type="AlphaFoldDB" id="A0A2A4F2R1"/>
<dbReference type="Proteomes" id="UP000218022">
    <property type="component" value="Unassembled WGS sequence"/>
</dbReference>
<feature type="transmembrane region" description="Helical" evidence="6">
    <location>
        <begin position="119"/>
        <end position="141"/>
    </location>
</feature>
<evidence type="ECO:0000313" key="8">
    <source>
        <dbReference type="Proteomes" id="UP000218022"/>
    </source>
</evidence>
<reference evidence="7 8" key="1">
    <citation type="submission" date="2017-01" db="EMBL/GenBank/DDBJ databases">
        <title>Whole-Genome Shotgun Sequencing of Two beta-Proteobacterial Species in Search of the Bulgecin Biosynthetic Cluster.</title>
        <authorList>
            <person name="Horsman M.E."/>
            <person name="Marous D.R."/>
            <person name="Li R."/>
            <person name="Oliver R.A."/>
            <person name="Byun B."/>
            <person name="Emrich S.J."/>
            <person name="Boggess B."/>
            <person name="Townsend C.A."/>
            <person name="Mobashery S."/>
        </authorList>
    </citation>
    <scope>NUCLEOTIDE SEQUENCE [LARGE SCALE GENOMIC DNA]</scope>
    <source>
        <strain evidence="7 8">ATCC 31363</strain>
    </source>
</reference>
<feature type="transmembrane region" description="Helical" evidence="6">
    <location>
        <begin position="183"/>
        <end position="203"/>
    </location>
</feature>
<keyword evidence="4 6" id="KW-1133">Transmembrane helix</keyword>
<dbReference type="GO" id="GO:0015171">
    <property type="term" value="F:amino acid transmembrane transporter activity"/>
    <property type="evidence" value="ECO:0007669"/>
    <property type="project" value="TreeGrafter"/>
</dbReference>
<evidence type="ECO:0000256" key="2">
    <source>
        <dbReference type="ARBA" id="ARBA00022475"/>
    </source>
</evidence>
<name>A0A2A4F2R1_9BURK</name>
<dbReference type="Pfam" id="PF01810">
    <property type="entry name" value="LysE"/>
    <property type="match status" value="1"/>
</dbReference>
<evidence type="ECO:0000313" key="7">
    <source>
        <dbReference type="EMBL" id="PCE26992.1"/>
    </source>
</evidence>
<evidence type="ECO:0000256" key="4">
    <source>
        <dbReference type="ARBA" id="ARBA00022989"/>
    </source>
</evidence>
<evidence type="ECO:0000256" key="3">
    <source>
        <dbReference type="ARBA" id="ARBA00022692"/>
    </source>
</evidence>
<dbReference type="PANTHER" id="PTHR30086:SF20">
    <property type="entry name" value="ARGININE EXPORTER PROTEIN ARGO-RELATED"/>
    <property type="match status" value="1"/>
</dbReference>
<keyword evidence="5 6" id="KW-0472">Membrane</keyword>
<evidence type="ECO:0000256" key="1">
    <source>
        <dbReference type="ARBA" id="ARBA00004651"/>
    </source>
</evidence>
<evidence type="ECO:0000256" key="6">
    <source>
        <dbReference type="SAM" id="Phobius"/>
    </source>
</evidence>
<dbReference type="InterPro" id="IPR001123">
    <property type="entry name" value="LeuE-type"/>
</dbReference>
<comment type="caution">
    <text evidence="7">The sequence shown here is derived from an EMBL/GenBank/DDBJ whole genome shotgun (WGS) entry which is preliminary data.</text>
</comment>
<dbReference type="GO" id="GO:0005886">
    <property type="term" value="C:plasma membrane"/>
    <property type="evidence" value="ECO:0007669"/>
    <property type="project" value="UniProtKB-SubCell"/>
</dbReference>
<feature type="transmembrane region" description="Helical" evidence="6">
    <location>
        <begin position="153"/>
        <end position="171"/>
    </location>
</feature>
<dbReference type="EMBL" id="MTZV01000003">
    <property type="protein sequence ID" value="PCE26992.1"/>
    <property type="molecule type" value="Genomic_DNA"/>
</dbReference>
<dbReference type="PANTHER" id="PTHR30086">
    <property type="entry name" value="ARGININE EXPORTER PROTEIN ARGO"/>
    <property type="match status" value="1"/>
</dbReference>
<accession>A0A2A4F2R1</accession>